<dbReference type="SUPFAM" id="SSF48431">
    <property type="entry name" value="Lipovitellin-phosvitin complex, superhelical domain"/>
    <property type="match status" value="1"/>
</dbReference>
<dbReference type="InterPro" id="IPR001747">
    <property type="entry name" value="Vitellogenin_N"/>
</dbReference>
<keyword evidence="3" id="KW-0964">Secreted</keyword>
<reference evidence="11 12" key="1">
    <citation type="submission" date="2024-05" db="EMBL/GenBank/DDBJ databases">
        <title>Genetic variation in Jamaican populations of the coffee berry borer (Hypothenemus hampei).</title>
        <authorList>
            <person name="Errbii M."/>
            <person name="Myrie A."/>
        </authorList>
    </citation>
    <scope>NUCLEOTIDE SEQUENCE [LARGE SCALE GENOMIC DNA]</scope>
    <source>
        <strain evidence="11">JA-Hopewell-2020-01-JO</strain>
        <tissue evidence="11">Whole body</tissue>
    </source>
</reference>
<dbReference type="PANTHER" id="PTHR23345">
    <property type="entry name" value="VITELLOGENIN-RELATED"/>
    <property type="match status" value="1"/>
</dbReference>
<dbReference type="Pfam" id="PF01347">
    <property type="entry name" value="Vitellogenin_N"/>
    <property type="match status" value="1"/>
</dbReference>
<feature type="domain" description="VWFD" evidence="10">
    <location>
        <begin position="2805"/>
        <end position="2969"/>
    </location>
</feature>
<keyword evidence="6" id="KW-0325">Glycoprotein</keyword>
<dbReference type="SMART" id="SM00216">
    <property type="entry name" value="VWD"/>
    <property type="match status" value="1"/>
</dbReference>
<evidence type="ECO:0000313" key="12">
    <source>
        <dbReference type="Proteomes" id="UP001566132"/>
    </source>
</evidence>
<dbReference type="InterPro" id="IPR011030">
    <property type="entry name" value="Lipovitellin_superhlx_dom"/>
</dbReference>
<feature type="domain" description="Vitellogenin" evidence="9">
    <location>
        <begin position="51"/>
        <end position="654"/>
    </location>
</feature>
<comment type="caution">
    <text evidence="7">Lacks conserved residue(s) required for the propagation of feature annotation.</text>
</comment>
<dbReference type="SMART" id="SM00638">
    <property type="entry name" value="LPD_N"/>
    <property type="match status" value="1"/>
</dbReference>
<evidence type="ECO:0000256" key="2">
    <source>
        <dbReference type="ARBA" id="ARBA00022448"/>
    </source>
</evidence>
<dbReference type="Pfam" id="PF09172">
    <property type="entry name" value="Vit_open_b-sht"/>
    <property type="match status" value="1"/>
</dbReference>
<keyword evidence="2" id="KW-0813">Transport</keyword>
<dbReference type="Gene3D" id="1.25.10.20">
    <property type="entry name" value="Vitellinogen, superhelical"/>
    <property type="match status" value="1"/>
</dbReference>
<organism evidence="11 12">
    <name type="scientific">Hypothenemus hampei</name>
    <name type="common">Coffee berry borer</name>
    <dbReference type="NCBI Taxonomy" id="57062"/>
    <lineage>
        <taxon>Eukaryota</taxon>
        <taxon>Metazoa</taxon>
        <taxon>Ecdysozoa</taxon>
        <taxon>Arthropoda</taxon>
        <taxon>Hexapoda</taxon>
        <taxon>Insecta</taxon>
        <taxon>Pterygota</taxon>
        <taxon>Neoptera</taxon>
        <taxon>Endopterygota</taxon>
        <taxon>Coleoptera</taxon>
        <taxon>Polyphaga</taxon>
        <taxon>Cucujiformia</taxon>
        <taxon>Curculionidae</taxon>
        <taxon>Scolytinae</taxon>
        <taxon>Hypothenemus</taxon>
    </lineage>
</organism>
<dbReference type="EMBL" id="JBDJPC010000005">
    <property type="protein sequence ID" value="KAL1502570.1"/>
    <property type="molecule type" value="Genomic_DNA"/>
</dbReference>
<dbReference type="Gene3D" id="2.20.50.20">
    <property type="entry name" value="Lipovitellin. Chain A, domain 3"/>
    <property type="match status" value="1"/>
</dbReference>
<evidence type="ECO:0000256" key="8">
    <source>
        <dbReference type="SAM" id="SignalP"/>
    </source>
</evidence>
<proteinExistence type="predicted"/>
<comment type="caution">
    <text evidence="11">The sequence shown here is derived from an EMBL/GenBank/DDBJ whole genome shotgun (WGS) entry which is preliminary data.</text>
</comment>
<keyword evidence="4 8" id="KW-0732">Signal</keyword>
<dbReference type="InterPro" id="IPR001846">
    <property type="entry name" value="VWF_type-D"/>
</dbReference>
<name>A0ABD1EV22_HYPHA</name>
<dbReference type="SMART" id="SM01169">
    <property type="entry name" value="DUF1943"/>
    <property type="match status" value="1"/>
</dbReference>
<dbReference type="Gene3D" id="2.20.80.10">
    <property type="entry name" value="Lipovitellin-phosvitin complex, chain A, domain 4"/>
    <property type="match status" value="1"/>
</dbReference>
<comment type="subcellular location">
    <subcellularLocation>
        <location evidence="1">Secreted</location>
    </subcellularLocation>
</comment>
<evidence type="ECO:0000256" key="4">
    <source>
        <dbReference type="ARBA" id="ARBA00022729"/>
    </source>
</evidence>
<dbReference type="InterPro" id="IPR015817">
    <property type="entry name" value="Vitellinogen_open_b-sht_sub1"/>
</dbReference>
<gene>
    <name evidence="11" type="ORF">ABEB36_007695</name>
</gene>
<evidence type="ECO:0000256" key="3">
    <source>
        <dbReference type="ARBA" id="ARBA00022525"/>
    </source>
</evidence>
<accession>A0ABD1EV22</accession>
<dbReference type="GO" id="GO:0006869">
    <property type="term" value="P:lipid transport"/>
    <property type="evidence" value="ECO:0007669"/>
    <property type="project" value="UniProtKB-KW"/>
</dbReference>
<keyword evidence="5" id="KW-0445">Lipid transport</keyword>
<dbReference type="GO" id="GO:0005576">
    <property type="term" value="C:extracellular region"/>
    <property type="evidence" value="ECO:0007669"/>
    <property type="project" value="UniProtKB-SubCell"/>
</dbReference>
<dbReference type="Gene3D" id="2.30.230.10">
    <property type="entry name" value="Lipovitellin, beta-sheet shell regions, chain A"/>
    <property type="match status" value="1"/>
</dbReference>
<keyword evidence="12" id="KW-1185">Reference proteome</keyword>
<feature type="chain" id="PRO_5044781655" description="Apolipophorin" evidence="8">
    <location>
        <begin position="34"/>
        <end position="3385"/>
    </location>
</feature>
<dbReference type="InterPro" id="IPR015819">
    <property type="entry name" value="Lipid_transp_b-sht_shell"/>
</dbReference>
<dbReference type="PROSITE" id="PS51211">
    <property type="entry name" value="VITELLOGENIN"/>
    <property type="match status" value="1"/>
</dbReference>
<evidence type="ECO:0000313" key="11">
    <source>
        <dbReference type="EMBL" id="KAL1502570.1"/>
    </source>
</evidence>
<evidence type="ECO:0000259" key="10">
    <source>
        <dbReference type="PROSITE" id="PS51233"/>
    </source>
</evidence>
<dbReference type="Pfam" id="PF06448">
    <property type="entry name" value="DUF1081"/>
    <property type="match status" value="1"/>
</dbReference>
<dbReference type="Pfam" id="PF00094">
    <property type="entry name" value="VWD"/>
    <property type="match status" value="1"/>
</dbReference>
<dbReference type="PANTHER" id="PTHR23345:SF36">
    <property type="entry name" value="APOLIPOPHORINS"/>
    <property type="match status" value="1"/>
</dbReference>
<feature type="signal peptide" evidence="8">
    <location>
        <begin position="1"/>
        <end position="33"/>
    </location>
</feature>
<protein>
    <recommendedName>
        <fullName evidence="13">Apolipophorin</fullName>
    </recommendedName>
</protein>
<dbReference type="InterPro" id="IPR015816">
    <property type="entry name" value="Vitellinogen_b-sht_N"/>
</dbReference>
<evidence type="ECO:0000259" key="9">
    <source>
        <dbReference type="PROSITE" id="PS51211"/>
    </source>
</evidence>
<evidence type="ECO:0000256" key="1">
    <source>
        <dbReference type="ARBA" id="ARBA00004613"/>
    </source>
</evidence>
<dbReference type="Proteomes" id="UP001566132">
    <property type="component" value="Unassembled WGS sequence"/>
</dbReference>
<evidence type="ECO:0000256" key="7">
    <source>
        <dbReference type="PROSITE-ProRule" id="PRU00557"/>
    </source>
</evidence>
<dbReference type="PROSITE" id="PS51233">
    <property type="entry name" value="VWFD"/>
    <property type="match status" value="1"/>
</dbReference>
<dbReference type="SUPFAM" id="SSF56968">
    <property type="entry name" value="Lipovitellin-phosvitin complex, beta-sheet shell regions"/>
    <property type="match status" value="2"/>
</dbReference>
<sequence>MDGSSGCRKMSQHRPYIGLVCLVILVIFGRVQSEGTCRTGCKSGGSHILKYEVGSTYKYSYDGKIEISLSSAEGQTTSTELKADVLLTQLADCNQILRLQNVQILGSNGKKFPSFPDLDKPIRINNQDGVLDDSICIVDGDQQNSINVKRAIASLFQTSSKPGYETDVFGRCPTEIISHKDGNVVVIGKSRSLNRCAFRENFRQDFLSSAFNLNSEIKSSPLLHGEYNANLRLKNGILDQTTVTENYLYVPFSVGQNGAKARIVSKLQYQTTTKDTTNAAVTKPRSIIFESSHPVLASTSNVQTILAAVKEVAQTVDVVVGENTAKQFINLLKIVKVSSKSDLLTVYNQVKGGVGVGDKDAARRLYLDALLRAGNGDSIEAVLELLDKNQLDEIDQKLTLLSLNVVNHATEGSIRAVTKLLDSQKVPREAYLGIGNLAGRFCQDHINCESNAEIKALTNKLLSKINAKPANRDQENDTIFALKALANLRQLNDNVIPKIVSLAQTKNLPNRVRIAALETFLADPCTEKLRSGALQILQDIQQDSEVRIKAYLALAQCPNAKIGNAIKTLLNDEPSIQVGGFITSHIHALRASANPDKALAKQFLGFSVRRRFPIDPRKYSFNGDFSYSVDTLGVAASTEANVIYSQNSFLPRSTSLNLTAEVFGHRLNFLELQTRQENLDRLIEHYFGPKGFFRRTVTPDLVKEGETTYKKLSDYITEKLHTTLQRSRRDVSKAEIDHIAKQVQIKTNDLNKDLDIDVSLRAFGSEIFFLNVNEDSQIKFETILDDIISRFGNGLDKLQSFHETFRRNIVFLNAEVNYPTSLGFPLRLAVEGTANLQVKTEGGVDLRQLINNPEKPGEIKIKVIPSANIELNGRLTLDALVVENGLKVISTLYTSTGGDLKASWDRSSGFDIKFGIPVKEQKLISANHEIVFVTREQSIREENVPLKFTQVKDFSICLDQLSPFIGLTFCAEINGPNLGGQQVPILPFPLAGDAKFTITIENDDVQEYHVKHTVKQAHADLVFETIGNQGQKKVAFDLQAEYMPEKYIRALLSSPGKTASAEARIVLTNVEKSLLLKLTNDKDEFSGKIGVTVSGTPERAVYTPILEYRTPNGNQPLPVKLEGQVVVEQNGGSIKYIFENVKFLDSQREISLNGVAGQDVGQVYFTDLKFASGPQRIGVESRFQLTAELIKFNVKIDNTFNSHANFNLKGEFKRQPNHYESAIQLIHGADLNSKTSILTITSSLTNRFKSPSDFTFETKNTISYPLLALNGKFELEHTPKTLDYEINAEYGELKLGSELEAKINEKNIGDYEVEFDIWGLDNKFELKSRRQKIHDDESKISNTLELNGKKFEVEGKVKHNIRPHNLDIGTDLTVHIPTHAAPIKVSLGLKWNQEEVDAHADINSGSEHIVQSFLKGNRKGNANGSVKVNVKNLLTINGQILSNNGAGNGDILIDIKNGNRQIKADTTFTIQPTKVYDVTINIYPVFNKDKNQKIHLSTKNKVSETHLETRNDFDILGHPLQVNAKTSRTGDRAHWKVDGEIEVTLPSDSYLIARGSIEDQERDNLHTGQTEGDFEFRQNKNSPGQKFSFKDSYKNTNLNEGKIDYDISVSVDLSNGRNINGEVALKTSKQNDKYELNYLGKVHGSILPNPYELNIITNCDDAKNIHNYDIHGSYGSSNTFTFKSNNDFSTDKKQGSIVLEAKTASEQLKTLNVDLKGSVTPGEPFKLEGTADIQATNFQGSLVNLKSGGNINVGPTNGVIKGNLAINQVDPISVEVDYKVNNDHRGGSGSVAVSYGKGQTIKGDASLEIPNDHNYVLKTGLQTPFEGYKNNRLTVQTKRSKDYKEVDASLDLDLDGKNWKAQSELGLNELAPIINVKLTNPEGKLTQFFVKGNSISIRNFGGELKLVNEEKSFLLDSSLTVNLENPQNLIVKGQVNSPSLKLNKIIFDLHNKDTSNDHKLQVNVKSGGKNLISGNIAYAAKDENGKQIIEGSGTLKVEDESRTANFKYIQERLEDAKNQESGSQVSFDGSIGDKAIDAEFKLTNKHFRVQSSYCEQKKECAYVEVDNKININDPENVNFVLEVNLDLRKLGLSHEFGLKAVTNRNGWQIDHTVDAHFQNQENSKYQYSVYLHPTQAGASLTTPKRVVALEGKVTPIKNLKQGGKANGEVAFYLDKKNHPNKKTSLLFVFEFNPTGKISGDVKFTHPGLPKALSSSFKASREGNIFNGRLQAVGELDVFAQDNQKLTFSLEKVVQLIENKSKGSHKLTYAITSPGLGINIQGSENAVIDRTTKEAGYDINLLVQIGKSKYSNAFTTKYSPHETSVLIKLFNKVLLKGVTKVQINENDQILQSEISLYDNKPLTSILEIKNYNTATLTLTQQNEKLLLNAGLISGQVADIRADQQTGSNKVNLFYATVKLDEANFLKTEHKVDSKATKALLQNVRERATEHFAGYEKLLRSINDDTRKELRVLEENVKKAVPNLQPLKEYYTKELQKIKEEILNDKSVKELSEAIRKVFGSLIEATSQLFERLSQIAEEVTVTLQNAFSSVIESLDKELIPHVTELGSKILTGTKQIVEQLLDIGLNVVGKALELLEKYQPELQEIAIAFGELFRDFAKLAYRLYDSSSESIRAFFKKIAADIKNSPQFEELKAQYQQFIKEHELTAEGVINYLREVIAMVKDMIPAEIPIREDINNLLDTCETYIEKKLRNQQVDDLASLDEIGKSILNIFKKIISLLNTEPLQLPGTRLDSNNFIPLSIIKNLPNIAAVRFSPIPYLLNEGLATETGKFLVSLVDKPSNLIPPFPLFGLLVQGHVFSFDGKHLTFPGKCNYLLARDAVNGNFTLAGTYKDGVLTSITLVDDQGSVTLLPGEKIKANHEAVELPYRKPTIAAYRDYETISLVSTAGILVNCQPELLGCVVRVSGFYHGQIRGLLGNGNHEPFDDFTIPSGKIVPSEAQFGNAYKLTNSCPDVTVPNHQNIKENPACTKLFNSDSALRVCYPFVPKENFKAACSLGLAANVKNTEVAIAKAYVAACQDRGIPSHVPESLVKCTNSDKPYSVGDTFSVKLPSKSADVVLIVETLKENQQLYDKLVKTLIPEISTEFHNKGVRDIEFHLITYDGQNQYPSHVTVNGKLTFKGKPPALKFGEAPSNQFDPKVIKNERLQELATQLKEILRDLSLATGLNLRTSTFYAAHQYPFRANALKSIVVVNKNACILGKFSLLQESMAHFFKNKQISLNLFTPFEGPVLKDSKKAKDVIGFNAQNVFTSSLAKKNPKGNAELYKDLSYRDYCVDFTINVSCFLNYILSFYYQGNFQNRGNTFVNDNFLALSDADQKQFIKVAATNIVEQLVNVEQGLDCECKLINPFNAINVCHEVYSKDRPSKKV</sequence>
<evidence type="ECO:0000256" key="6">
    <source>
        <dbReference type="ARBA" id="ARBA00023180"/>
    </source>
</evidence>
<evidence type="ECO:0008006" key="13">
    <source>
        <dbReference type="Google" id="ProtNLM"/>
    </source>
</evidence>
<dbReference type="InterPro" id="IPR009454">
    <property type="entry name" value="Lipid_transpt_open_b-sht"/>
</dbReference>
<evidence type="ECO:0000256" key="5">
    <source>
        <dbReference type="ARBA" id="ARBA00023055"/>
    </source>
</evidence>
<dbReference type="InterPro" id="IPR050733">
    <property type="entry name" value="Vitellogenin/Apolipophorin"/>
</dbReference>
<dbReference type="InterPro" id="IPR015255">
    <property type="entry name" value="Vitellinogen_open_b-sht"/>
</dbReference>